<keyword evidence="3 6" id="KW-0812">Transmembrane</keyword>
<keyword evidence="5 6" id="KW-0472">Membrane</keyword>
<dbReference type="Proteomes" id="UP000694412">
    <property type="component" value="Chromosome 19"/>
</dbReference>
<dbReference type="GO" id="GO:0042910">
    <property type="term" value="F:xenobiotic transmembrane transporter activity"/>
    <property type="evidence" value="ECO:0007669"/>
    <property type="project" value="InterPro"/>
</dbReference>
<evidence type="ECO:0000313" key="8">
    <source>
        <dbReference type="Ensembl" id="ENSCJPP00005020470.1"/>
    </source>
</evidence>
<organism evidence="8 9">
    <name type="scientific">Coturnix japonica</name>
    <name type="common">Japanese quail</name>
    <name type="synonym">Coturnix coturnix japonica</name>
    <dbReference type="NCBI Taxonomy" id="93934"/>
    <lineage>
        <taxon>Eukaryota</taxon>
        <taxon>Metazoa</taxon>
        <taxon>Chordata</taxon>
        <taxon>Craniata</taxon>
        <taxon>Vertebrata</taxon>
        <taxon>Euteleostomi</taxon>
        <taxon>Archelosauria</taxon>
        <taxon>Archosauria</taxon>
        <taxon>Dinosauria</taxon>
        <taxon>Saurischia</taxon>
        <taxon>Theropoda</taxon>
        <taxon>Coelurosauria</taxon>
        <taxon>Aves</taxon>
        <taxon>Neognathae</taxon>
        <taxon>Galloanserae</taxon>
        <taxon>Galliformes</taxon>
        <taxon>Phasianidae</taxon>
        <taxon>Perdicinae</taxon>
        <taxon>Coturnix</taxon>
    </lineage>
</organism>
<dbReference type="GO" id="GO:0005886">
    <property type="term" value="C:plasma membrane"/>
    <property type="evidence" value="ECO:0007669"/>
    <property type="project" value="Ensembl"/>
</dbReference>
<evidence type="ECO:0000256" key="5">
    <source>
        <dbReference type="ARBA" id="ARBA00023136"/>
    </source>
</evidence>
<sequence>MRRLIPASFWEDAKKLLVLAGPLVRTQGGEQPRATGHAALPSPPPISISNLCISALHAQILIQLLIFLIHLVSSIFCGHLGKVELASVTLAIAVINVTAISVGYGLSSACDTLISQTYGSRNLLRVGVILQRAILILLLCCFPCCAVLINIEQLLLLIRQDPEVSRLGSLQGTLLWWGAGGRMTAPIHSLLQMIMWPVVLSGLIGNIVNVIANSIFLYVFHLGIVGSAWANTIAQYSQTIFLFLYIVGKKLHEKTWGGWSKECLLEWDSFTSLAIPSMLMMCIEWWTYEIGSFLIGLLSVVELSAQSVIYEVSVVAFMIPLGLGTAASVQVGNALGAGDIEVAKRSSSTSMLCTGGFCIAVGAILAATKDVLGYIFTNEKEIIDLVAWVMPVYVVFHLFEATCCACGGVLRGAGKQKFGAILNAVSYYGVGLPLGAVLLFVARIGVIGLWLSMLVCVSMLCTCFLIYICRMDWRKAAEEVTVCCTHTVGRDGKTPGLCVWDHMFCFLPARALSCPSMLPALRFPPALGHRGNPLLPYFWTYKTQIGTAGGDPPLLTPLLPQAQRRAGVTPQQLEEQHQNPEPHNKGPSLMPHTHLPAAAVRGCVGTAGSGDDGNVPTVCRSLAEVHGDPFPSRYSGSGCAERRGAHGHHQDGGCQLPGGAAGSDAGL</sequence>
<feature type="transmembrane region" description="Helical" evidence="6">
    <location>
        <begin position="308"/>
        <end position="329"/>
    </location>
</feature>
<dbReference type="NCBIfam" id="TIGR00797">
    <property type="entry name" value="matE"/>
    <property type="match status" value="1"/>
</dbReference>
<dbReference type="Pfam" id="PF01554">
    <property type="entry name" value="MatE"/>
    <property type="match status" value="2"/>
</dbReference>
<feature type="transmembrane region" description="Helical" evidence="6">
    <location>
        <begin position="126"/>
        <end position="149"/>
    </location>
</feature>
<dbReference type="AlphaFoldDB" id="A0A8C2U0K3"/>
<keyword evidence="4 6" id="KW-1133">Transmembrane helix</keyword>
<evidence type="ECO:0000256" key="2">
    <source>
        <dbReference type="ARBA" id="ARBA00010199"/>
    </source>
</evidence>
<keyword evidence="9" id="KW-1185">Reference proteome</keyword>
<evidence type="ECO:0000256" key="4">
    <source>
        <dbReference type="ARBA" id="ARBA00022989"/>
    </source>
</evidence>
<reference evidence="8" key="2">
    <citation type="submission" date="2025-08" db="UniProtKB">
        <authorList>
            <consortium name="Ensembl"/>
        </authorList>
    </citation>
    <scope>IDENTIFICATION</scope>
</reference>
<feature type="compositionally biased region" description="Basic and acidic residues" evidence="7">
    <location>
        <begin position="574"/>
        <end position="584"/>
    </location>
</feature>
<name>A0A8C2U0K3_COTJA</name>
<reference evidence="8" key="1">
    <citation type="submission" date="2015-11" db="EMBL/GenBank/DDBJ databases">
        <authorList>
            <consortium name="International Coturnix japonica Genome Analysis Consortium"/>
            <person name="Warren W."/>
            <person name="Burt D.W."/>
            <person name="Antin P.B."/>
            <person name="Lanford R."/>
            <person name="Gros J."/>
            <person name="Wilson R.K."/>
        </authorList>
    </citation>
    <scope>NUCLEOTIDE SEQUENCE [LARGE SCALE GENOMIC DNA]</scope>
</reference>
<feature type="region of interest" description="Disordered" evidence="7">
    <location>
        <begin position="639"/>
        <end position="667"/>
    </location>
</feature>
<dbReference type="GO" id="GO:0015101">
    <property type="term" value="F:organic cation transmembrane transporter activity"/>
    <property type="evidence" value="ECO:0007669"/>
    <property type="project" value="Ensembl"/>
</dbReference>
<feature type="transmembrane region" description="Helical" evidence="6">
    <location>
        <begin position="48"/>
        <end position="73"/>
    </location>
</feature>
<dbReference type="GeneTree" id="ENSGT00940000163062"/>
<feature type="transmembrane region" description="Helical" evidence="6">
    <location>
        <begin position="198"/>
        <end position="222"/>
    </location>
</feature>
<dbReference type="GO" id="GO:1990961">
    <property type="term" value="P:xenobiotic detoxification by transmembrane export across the plasma membrane"/>
    <property type="evidence" value="ECO:0007669"/>
    <property type="project" value="InterPro"/>
</dbReference>
<feature type="transmembrane region" description="Helical" evidence="6">
    <location>
        <begin position="388"/>
        <end position="410"/>
    </location>
</feature>
<dbReference type="Ensembl" id="ENSCJPT00005028247.1">
    <property type="protein sequence ID" value="ENSCJPP00005020470.1"/>
    <property type="gene ID" value="ENSCJPG00005016487.1"/>
</dbReference>
<feature type="region of interest" description="Disordered" evidence="7">
    <location>
        <begin position="564"/>
        <end position="593"/>
    </location>
</feature>
<evidence type="ECO:0000256" key="3">
    <source>
        <dbReference type="ARBA" id="ARBA00022692"/>
    </source>
</evidence>
<dbReference type="GO" id="GO:0140968">
    <property type="term" value="F:polyspecific organic cation:proton antiporter activity"/>
    <property type="evidence" value="ECO:0007669"/>
    <property type="project" value="Ensembl"/>
</dbReference>
<feature type="transmembrane region" description="Helical" evidence="6">
    <location>
        <begin position="350"/>
        <end position="368"/>
    </location>
</feature>
<comment type="subcellular location">
    <subcellularLocation>
        <location evidence="1">Membrane</location>
        <topology evidence="1">Multi-pass membrane protein</topology>
    </subcellularLocation>
</comment>
<dbReference type="PANTHER" id="PTHR11206">
    <property type="entry name" value="MULTIDRUG RESISTANCE PROTEIN"/>
    <property type="match status" value="1"/>
</dbReference>
<proteinExistence type="inferred from homology"/>
<feature type="transmembrane region" description="Helical" evidence="6">
    <location>
        <begin position="422"/>
        <end position="441"/>
    </location>
</feature>
<evidence type="ECO:0000256" key="1">
    <source>
        <dbReference type="ARBA" id="ARBA00004141"/>
    </source>
</evidence>
<comment type="similarity">
    <text evidence="2 6">Belongs to the multi antimicrobial extrusion (MATE) (TC 2.A.66.1) family.</text>
</comment>
<evidence type="ECO:0000256" key="6">
    <source>
        <dbReference type="RuleBase" id="RU004914"/>
    </source>
</evidence>
<dbReference type="CDD" id="cd13132">
    <property type="entry name" value="MATE_eukaryotic"/>
    <property type="match status" value="1"/>
</dbReference>
<dbReference type="InterPro" id="IPR045069">
    <property type="entry name" value="MATE_euk"/>
</dbReference>
<evidence type="ECO:0000256" key="7">
    <source>
        <dbReference type="SAM" id="MobiDB-lite"/>
    </source>
</evidence>
<feature type="transmembrane region" description="Helical" evidence="6">
    <location>
        <begin position="447"/>
        <end position="468"/>
    </location>
</feature>
<protein>
    <recommendedName>
        <fullName evidence="6">Multidrug and toxin extrusion protein</fullName>
    </recommendedName>
</protein>
<gene>
    <name evidence="8" type="primary">SLC47A2</name>
</gene>
<reference evidence="8" key="3">
    <citation type="submission" date="2025-09" db="UniProtKB">
        <authorList>
            <consortium name="Ensembl"/>
        </authorList>
    </citation>
    <scope>IDENTIFICATION</scope>
</reference>
<evidence type="ECO:0000313" key="9">
    <source>
        <dbReference type="Proteomes" id="UP000694412"/>
    </source>
</evidence>
<feature type="transmembrane region" description="Helical" evidence="6">
    <location>
        <begin position="85"/>
        <end position="106"/>
    </location>
</feature>
<feature type="transmembrane region" description="Helical" evidence="6">
    <location>
        <begin position="228"/>
        <end position="248"/>
    </location>
</feature>
<feature type="compositionally biased region" description="Basic and acidic residues" evidence="7">
    <location>
        <begin position="640"/>
        <end position="651"/>
    </location>
</feature>
<accession>A0A8C2U0K3</accession>
<dbReference type="InterPro" id="IPR002528">
    <property type="entry name" value="MATE_fam"/>
</dbReference>